<dbReference type="OrthoDB" id="407010at2759"/>
<evidence type="ECO:0000256" key="3">
    <source>
        <dbReference type="ARBA" id="ARBA00023002"/>
    </source>
</evidence>
<keyword evidence="7" id="KW-1185">Reference proteome</keyword>
<dbReference type="EMBL" id="JAGMVJ010000014">
    <property type="protein sequence ID" value="KAH7082479.1"/>
    <property type="molecule type" value="Genomic_DNA"/>
</dbReference>
<evidence type="ECO:0000313" key="7">
    <source>
        <dbReference type="Proteomes" id="UP000813461"/>
    </source>
</evidence>
<dbReference type="PANTHER" id="PTHR10543:SF89">
    <property type="entry name" value="CAROTENOID 9,10(9',10')-CLEAVAGE DIOXYGENASE 1"/>
    <property type="match status" value="1"/>
</dbReference>
<evidence type="ECO:0000256" key="2">
    <source>
        <dbReference type="ARBA" id="ARBA00022723"/>
    </source>
</evidence>
<evidence type="ECO:0000313" key="6">
    <source>
        <dbReference type="EMBL" id="KAH7082479.1"/>
    </source>
</evidence>
<protein>
    <submittedName>
        <fullName evidence="6">Carotenoid oxygenase</fullName>
    </submittedName>
</protein>
<dbReference type="GO" id="GO:0016121">
    <property type="term" value="P:carotene catabolic process"/>
    <property type="evidence" value="ECO:0007669"/>
    <property type="project" value="TreeGrafter"/>
</dbReference>
<comment type="similarity">
    <text evidence="1">Belongs to the carotenoid oxygenase family.</text>
</comment>
<accession>A0A8K0VW78</accession>
<reference evidence="6" key="1">
    <citation type="journal article" date="2021" name="Nat. Commun.">
        <title>Genetic determinants of endophytism in the Arabidopsis root mycobiome.</title>
        <authorList>
            <person name="Mesny F."/>
            <person name="Miyauchi S."/>
            <person name="Thiergart T."/>
            <person name="Pickel B."/>
            <person name="Atanasova L."/>
            <person name="Karlsson M."/>
            <person name="Huettel B."/>
            <person name="Barry K.W."/>
            <person name="Haridas S."/>
            <person name="Chen C."/>
            <person name="Bauer D."/>
            <person name="Andreopoulos W."/>
            <person name="Pangilinan J."/>
            <person name="LaButti K."/>
            <person name="Riley R."/>
            <person name="Lipzen A."/>
            <person name="Clum A."/>
            <person name="Drula E."/>
            <person name="Henrissat B."/>
            <person name="Kohler A."/>
            <person name="Grigoriev I.V."/>
            <person name="Martin F.M."/>
            <person name="Hacquard S."/>
        </authorList>
    </citation>
    <scope>NUCLEOTIDE SEQUENCE</scope>
    <source>
        <strain evidence="6">MPI-SDFR-AT-0120</strain>
    </source>
</reference>
<name>A0A8K0VW78_9PLEO</name>
<evidence type="ECO:0000256" key="5">
    <source>
        <dbReference type="PIRSR" id="PIRSR604294-1"/>
    </source>
</evidence>
<gene>
    <name evidence="6" type="ORF">FB567DRAFT_605866</name>
</gene>
<dbReference type="GO" id="GO:0046872">
    <property type="term" value="F:metal ion binding"/>
    <property type="evidence" value="ECO:0007669"/>
    <property type="project" value="UniProtKB-KW"/>
</dbReference>
<comment type="cofactor">
    <cofactor evidence="5">
        <name>Fe(2+)</name>
        <dbReference type="ChEBI" id="CHEBI:29033"/>
    </cofactor>
    <text evidence="5">Binds 1 Fe(2+) ion per subunit.</text>
</comment>
<sequence length="528" mass="59626">MGDVITGLLYGTITDAKSRLKSNWPAISDLSGSTTPGRFEAEAGKLIIYGQIPDEINGTFYRVGPDRYLHKAKAIPIDGDGSISAFRIHEGQIDFKMKYVKTEKLRLEIRAGKSLFGAFQNPWDRHPCIRAAVDASANTNVIYWAGRLLALEETANPYQIDPDTLDTTGYDPFYDQIKSKSFSAHPKVDPYTEELVTFGYAAKGTGSDDVVTWSVGKDGIKTQELWVKQPFPTLIHDCGITENFIILMPWPFGHDIERMKKGEHHWMFRPDRPAPFVVVPRRPASPPAGWKQGESRVYYWHNCVNIHSAGAWEENGKLYIEASRVQGNVFPFFPDPEGNVPLTAPKADFVRWEIDPTKPSESWLGDPETVIDIPSEFPRLDERFMTKKYNIIFMAVYLQPDNTSSDNVFQGLNALAMINKQTGKTQYFYPGDHATVQEPTFIPRSDDAPEGDGWIMSVVDRSDARGTELVFIDTKDFTKPIAIAELPFHVKSQIHGNWIDTKELGQRKPLTYFPEEVKLFGKGPLERL</sequence>
<feature type="binding site" evidence="5">
    <location>
        <position position="307"/>
    </location>
    <ligand>
        <name>Fe cation</name>
        <dbReference type="ChEBI" id="CHEBI:24875"/>
        <note>catalytic</note>
    </ligand>
</feature>
<dbReference type="PANTHER" id="PTHR10543">
    <property type="entry name" value="BETA-CAROTENE DIOXYGENASE"/>
    <property type="match status" value="1"/>
</dbReference>
<feature type="binding site" evidence="5">
    <location>
        <position position="236"/>
    </location>
    <ligand>
        <name>Fe cation</name>
        <dbReference type="ChEBI" id="CHEBI:24875"/>
        <note>catalytic</note>
    </ligand>
</feature>
<feature type="binding site" evidence="5">
    <location>
        <position position="495"/>
    </location>
    <ligand>
        <name>Fe cation</name>
        <dbReference type="ChEBI" id="CHEBI:24875"/>
        <note>catalytic</note>
    </ligand>
</feature>
<dbReference type="InterPro" id="IPR004294">
    <property type="entry name" value="Carotenoid_Oase"/>
</dbReference>
<evidence type="ECO:0000256" key="4">
    <source>
        <dbReference type="ARBA" id="ARBA00023004"/>
    </source>
</evidence>
<dbReference type="GO" id="GO:0010436">
    <property type="term" value="F:carotenoid dioxygenase activity"/>
    <property type="evidence" value="ECO:0007669"/>
    <property type="project" value="TreeGrafter"/>
</dbReference>
<dbReference type="Pfam" id="PF03055">
    <property type="entry name" value="RPE65"/>
    <property type="match status" value="1"/>
</dbReference>
<comment type="caution">
    <text evidence="6">The sequence shown here is derived from an EMBL/GenBank/DDBJ whole genome shotgun (WGS) entry which is preliminary data.</text>
</comment>
<organism evidence="6 7">
    <name type="scientific">Paraphoma chrysanthemicola</name>
    <dbReference type="NCBI Taxonomy" id="798071"/>
    <lineage>
        <taxon>Eukaryota</taxon>
        <taxon>Fungi</taxon>
        <taxon>Dikarya</taxon>
        <taxon>Ascomycota</taxon>
        <taxon>Pezizomycotina</taxon>
        <taxon>Dothideomycetes</taxon>
        <taxon>Pleosporomycetidae</taxon>
        <taxon>Pleosporales</taxon>
        <taxon>Pleosporineae</taxon>
        <taxon>Phaeosphaeriaceae</taxon>
        <taxon>Paraphoma</taxon>
    </lineage>
</organism>
<keyword evidence="3" id="KW-0560">Oxidoreductase</keyword>
<feature type="binding site" evidence="5">
    <location>
        <position position="185"/>
    </location>
    <ligand>
        <name>Fe cation</name>
        <dbReference type="ChEBI" id="CHEBI:24875"/>
        <note>catalytic</note>
    </ligand>
</feature>
<evidence type="ECO:0000256" key="1">
    <source>
        <dbReference type="ARBA" id="ARBA00006787"/>
    </source>
</evidence>
<proteinExistence type="inferred from homology"/>
<keyword evidence="4 5" id="KW-0408">Iron</keyword>
<dbReference type="AlphaFoldDB" id="A0A8K0VW78"/>
<keyword evidence="2 5" id="KW-0479">Metal-binding</keyword>
<dbReference type="Proteomes" id="UP000813461">
    <property type="component" value="Unassembled WGS sequence"/>
</dbReference>